<dbReference type="Proteomes" id="UP000542742">
    <property type="component" value="Unassembled WGS sequence"/>
</dbReference>
<dbReference type="RefSeq" id="WP_184955948.1">
    <property type="nucleotide sequence ID" value="NZ_BOMC01000025.1"/>
</dbReference>
<evidence type="ECO:0000313" key="8">
    <source>
        <dbReference type="EMBL" id="MBB4697873.1"/>
    </source>
</evidence>
<evidence type="ECO:0000259" key="7">
    <source>
        <dbReference type="Pfam" id="PF17676"/>
    </source>
</evidence>
<evidence type="ECO:0000256" key="2">
    <source>
        <dbReference type="ARBA" id="ARBA00022645"/>
    </source>
</evidence>
<dbReference type="GO" id="GO:0106415">
    <property type="term" value="F:muramoyltetrapeptide carboxypeptidase activity"/>
    <property type="evidence" value="ECO:0007669"/>
    <property type="project" value="UniProtKB-EC"/>
</dbReference>
<dbReference type="GO" id="GO:0008236">
    <property type="term" value="F:serine-type peptidase activity"/>
    <property type="evidence" value="ECO:0007669"/>
    <property type="project" value="UniProtKB-KW"/>
</dbReference>
<dbReference type="InterPro" id="IPR003507">
    <property type="entry name" value="S66_fam"/>
</dbReference>
<evidence type="ECO:0000256" key="1">
    <source>
        <dbReference type="ARBA" id="ARBA00010233"/>
    </source>
</evidence>
<dbReference type="PANTHER" id="PTHR30237">
    <property type="entry name" value="MURAMOYLTETRAPEPTIDE CARBOXYPEPTIDASE"/>
    <property type="match status" value="1"/>
</dbReference>
<dbReference type="Pfam" id="PF02016">
    <property type="entry name" value="Peptidase_S66"/>
    <property type="match status" value="1"/>
</dbReference>
<dbReference type="InterPro" id="IPR027461">
    <property type="entry name" value="Carboxypeptidase_A_C_sf"/>
</dbReference>
<sequence length="288" mass="30068">MQSAYEYVDVVRPPRLRAGDHVRVVAPTGAPEQAEVERATQWLKDQGLEVSVGPRGLDAADDGDRVEDVNRALRDLSIKAIVAVGAGSGAHRIADDLDFTTAAHLPTLLVGLRECTILHLAFWERAGLAGIYGGPDQSFVAAAFGTEPVVVRAEPDSHTGELTTGGRASGVLLGGDQEQIATAAGWVLPSLHGAILLLEAYGLRPGQIDRQLTMLHRTGRLKGVRGVAVGRYTECGPGNVLDVLRDRLAPLGVPILGGLPIGQGAIPVGTPAMLDADAGTLTIEPAVS</sequence>
<keyword evidence="2 8" id="KW-0121">Carboxypeptidase</keyword>
<dbReference type="InterPro" id="IPR027478">
    <property type="entry name" value="LdcA_N"/>
</dbReference>
<keyword evidence="4 8" id="KW-0378">Hydrolase</keyword>
<comment type="similarity">
    <text evidence="1">Belongs to the peptidase S66 family.</text>
</comment>
<dbReference type="EC" id="3.4.17.13" evidence="8"/>
<feature type="domain" description="LD-carboxypeptidase C-terminal" evidence="7">
    <location>
        <begin position="169"/>
        <end position="264"/>
    </location>
</feature>
<name>A0A7W7D068_9ACTN</name>
<dbReference type="SUPFAM" id="SSF141986">
    <property type="entry name" value="LD-carboxypeptidase A C-terminal domain-like"/>
    <property type="match status" value="1"/>
</dbReference>
<gene>
    <name evidence="8" type="ORF">BKA14_008021</name>
</gene>
<dbReference type="GO" id="GO:0006508">
    <property type="term" value="P:proteolysis"/>
    <property type="evidence" value="ECO:0007669"/>
    <property type="project" value="UniProtKB-KW"/>
</dbReference>
<dbReference type="CDD" id="cd07025">
    <property type="entry name" value="Peptidase_S66"/>
    <property type="match status" value="1"/>
</dbReference>
<dbReference type="Gene3D" id="3.50.30.60">
    <property type="entry name" value="LD-carboxypeptidase A C-terminal domain-like"/>
    <property type="match status" value="1"/>
</dbReference>
<proteinExistence type="inferred from homology"/>
<evidence type="ECO:0000256" key="4">
    <source>
        <dbReference type="ARBA" id="ARBA00022801"/>
    </source>
</evidence>
<evidence type="ECO:0000256" key="5">
    <source>
        <dbReference type="ARBA" id="ARBA00022825"/>
    </source>
</evidence>
<dbReference type="PANTHER" id="PTHR30237:SF2">
    <property type="entry name" value="MUREIN TETRAPEPTIDE CARBOXYPEPTIDASE"/>
    <property type="match status" value="1"/>
</dbReference>
<reference evidence="8 9" key="1">
    <citation type="submission" date="2020-08" db="EMBL/GenBank/DDBJ databases">
        <title>Sequencing the genomes of 1000 actinobacteria strains.</title>
        <authorList>
            <person name="Klenk H.-P."/>
        </authorList>
    </citation>
    <scope>NUCLEOTIDE SEQUENCE [LARGE SCALE GENOMIC DNA]</scope>
    <source>
        <strain evidence="8 9">DSM 45518</strain>
    </source>
</reference>
<evidence type="ECO:0000259" key="6">
    <source>
        <dbReference type="Pfam" id="PF02016"/>
    </source>
</evidence>
<dbReference type="EMBL" id="JACHMF010000001">
    <property type="protein sequence ID" value="MBB4697873.1"/>
    <property type="molecule type" value="Genomic_DNA"/>
</dbReference>
<dbReference type="SUPFAM" id="SSF52317">
    <property type="entry name" value="Class I glutamine amidotransferase-like"/>
    <property type="match status" value="1"/>
</dbReference>
<dbReference type="InterPro" id="IPR040921">
    <property type="entry name" value="Peptidase_S66C"/>
</dbReference>
<dbReference type="Pfam" id="PF17676">
    <property type="entry name" value="Peptidase_S66C"/>
    <property type="match status" value="1"/>
</dbReference>
<dbReference type="Gene3D" id="3.40.50.10740">
    <property type="entry name" value="Class I glutamine amidotransferase-like"/>
    <property type="match status" value="1"/>
</dbReference>
<evidence type="ECO:0000256" key="3">
    <source>
        <dbReference type="ARBA" id="ARBA00022670"/>
    </source>
</evidence>
<keyword evidence="9" id="KW-1185">Reference proteome</keyword>
<dbReference type="InterPro" id="IPR029062">
    <property type="entry name" value="Class_I_gatase-like"/>
</dbReference>
<dbReference type="AlphaFoldDB" id="A0A7W7D068"/>
<accession>A0A7W7D068</accession>
<dbReference type="InterPro" id="IPR040449">
    <property type="entry name" value="Peptidase_S66_N"/>
</dbReference>
<comment type="caution">
    <text evidence="8">The sequence shown here is derived from an EMBL/GenBank/DDBJ whole genome shotgun (WGS) entry which is preliminary data.</text>
</comment>
<keyword evidence="3" id="KW-0645">Protease</keyword>
<evidence type="ECO:0000313" key="9">
    <source>
        <dbReference type="Proteomes" id="UP000542742"/>
    </source>
</evidence>
<feature type="domain" description="LD-carboxypeptidase N-terminal" evidence="6">
    <location>
        <begin position="22"/>
        <end position="133"/>
    </location>
</feature>
<keyword evidence="5" id="KW-0720">Serine protease</keyword>
<organism evidence="8 9">
    <name type="scientific">Paractinoplanes abujensis</name>
    <dbReference type="NCBI Taxonomy" id="882441"/>
    <lineage>
        <taxon>Bacteria</taxon>
        <taxon>Bacillati</taxon>
        <taxon>Actinomycetota</taxon>
        <taxon>Actinomycetes</taxon>
        <taxon>Micromonosporales</taxon>
        <taxon>Micromonosporaceae</taxon>
        <taxon>Paractinoplanes</taxon>
    </lineage>
</organism>
<protein>
    <submittedName>
        <fullName evidence="8">Muramoyltetrapeptide carboxypeptidase</fullName>
        <ecNumber evidence="8">3.4.17.13</ecNumber>
    </submittedName>
</protein>